<name>A0ABW5FJG6_9PSEU</name>
<comment type="caution">
    <text evidence="1">The sequence shown here is derived from an EMBL/GenBank/DDBJ whole genome shotgun (WGS) entry which is preliminary data.</text>
</comment>
<dbReference type="EMBL" id="JBHUKR010000004">
    <property type="protein sequence ID" value="MFD2415125.1"/>
    <property type="molecule type" value="Genomic_DNA"/>
</dbReference>
<protein>
    <submittedName>
        <fullName evidence="1">DUF3817 domain-containing protein</fullName>
    </submittedName>
</protein>
<evidence type="ECO:0000313" key="2">
    <source>
        <dbReference type="Proteomes" id="UP001597417"/>
    </source>
</evidence>
<accession>A0ABW5FJG6</accession>
<dbReference type="Proteomes" id="UP001597417">
    <property type="component" value="Unassembled WGS sequence"/>
</dbReference>
<sequence>MDSLRALKIAASGELATLAVLLANLATVHRPELSSSAGPVHGCAYLFVIILTVRLSRATTIRVAALVPGIGGLIVLRQLARAAREEDSLSGRVS</sequence>
<gene>
    <name evidence="1" type="ORF">ACFSXZ_02170</name>
</gene>
<evidence type="ECO:0000313" key="1">
    <source>
        <dbReference type="EMBL" id="MFD2415125.1"/>
    </source>
</evidence>
<reference evidence="2" key="1">
    <citation type="journal article" date="2019" name="Int. J. Syst. Evol. Microbiol.">
        <title>The Global Catalogue of Microorganisms (GCM) 10K type strain sequencing project: providing services to taxonomists for standard genome sequencing and annotation.</title>
        <authorList>
            <consortium name="The Broad Institute Genomics Platform"/>
            <consortium name="The Broad Institute Genome Sequencing Center for Infectious Disease"/>
            <person name="Wu L."/>
            <person name="Ma J."/>
        </authorList>
    </citation>
    <scope>NUCLEOTIDE SEQUENCE [LARGE SCALE GENOMIC DNA]</scope>
    <source>
        <strain evidence="2">CGMCC 4.7645</strain>
    </source>
</reference>
<dbReference type="RefSeq" id="WP_378260650.1">
    <property type="nucleotide sequence ID" value="NZ_JBHUKR010000004.1"/>
</dbReference>
<keyword evidence="2" id="KW-1185">Reference proteome</keyword>
<organism evidence="1 2">
    <name type="scientific">Amycolatopsis pigmentata</name>
    <dbReference type="NCBI Taxonomy" id="450801"/>
    <lineage>
        <taxon>Bacteria</taxon>
        <taxon>Bacillati</taxon>
        <taxon>Actinomycetota</taxon>
        <taxon>Actinomycetes</taxon>
        <taxon>Pseudonocardiales</taxon>
        <taxon>Pseudonocardiaceae</taxon>
        <taxon>Amycolatopsis</taxon>
    </lineage>
</organism>
<proteinExistence type="predicted"/>